<feature type="transmembrane region" description="Helical" evidence="1">
    <location>
        <begin position="16"/>
        <end position="39"/>
    </location>
</feature>
<dbReference type="Proteomes" id="UP000028501">
    <property type="component" value="Chromosome"/>
</dbReference>
<evidence type="ECO:0000313" key="2">
    <source>
        <dbReference type="EMBL" id="AIG97523.1"/>
    </source>
</evidence>
<keyword evidence="1" id="KW-1133">Transmembrane helix</keyword>
<reference evidence="2 3" key="1">
    <citation type="submission" date="2013-07" db="EMBL/GenBank/DDBJ databases">
        <title>Genome of Archaeoglobus fulgidus.</title>
        <authorList>
            <person name="Fiebig A."/>
            <person name="Birkeland N.-K."/>
        </authorList>
    </citation>
    <scope>NUCLEOTIDE SEQUENCE [LARGE SCALE GENOMIC DNA]</scope>
    <source>
        <strain evidence="2 3">DSM 8774</strain>
    </source>
</reference>
<keyword evidence="1" id="KW-0812">Transmembrane</keyword>
<gene>
    <name evidence="2" type="ORF">AFULGI_00007230</name>
</gene>
<sequence length="48" mass="5679">MRLRRKSMKLAKIRRLVLFYFMVLSGVIIAFTGILLYLWPHGPNQGSW</sequence>
<keyword evidence="1" id="KW-0472">Membrane</keyword>
<dbReference type="AlphaFoldDB" id="A0A075WIZ5"/>
<dbReference type="HOGENOM" id="CLU_3147770_0_0_2"/>
<dbReference type="RefSeq" id="WP_156029504.1">
    <property type="nucleotide sequence ID" value="NZ_CP006577.1"/>
</dbReference>
<dbReference type="KEGG" id="afg:AFULGI_00007230"/>
<proteinExistence type="predicted"/>
<dbReference type="EMBL" id="CP006577">
    <property type="protein sequence ID" value="AIG97523.1"/>
    <property type="molecule type" value="Genomic_DNA"/>
</dbReference>
<organism evidence="2 3">
    <name type="scientific">Archaeoglobus fulgidus DSM 8774</name>
    <dbReference type="NCBI Taxonomy" id="1344584"/>
    <lineage>
        <taxon>Archaea</taxon>
        <taxon>Methanobacteriati</taxon>
        <taxon>Methanobacteriota</taxon>
        <taxon>Archaeoglobi</taxon>
        <taxon>Archaeoglobales</taxon>
        <taxon>Archaeoglobaceae</taxon>
        <taxon>Archaeoglobus</taxon>
    </lineage>
</organism>
<name>A0A075WIZ5_ARCFL</name>
<evidence type="ECO:0000256" key="1">
    <source>
        <dbReference type="SAM" id="Phobius"/>
    </source>
</evidence>
<evidence type="ECO:0000313" key="3">
    <source>
        <dbReference type="Proteomes" id="UP000028501"/>
    </source>
</evidence>
<dbReference type="GeneID" id="42809683"/>
<protein>
    <submittedName>
        <fullName evidence="2">Uncharacterized protein</fullName>
    </submittedName>
</protein>
<accession>A0A075WIZ5</accession>